<dbReference type="Proteomes" id="UP001732700">
    <property type="component" value="Chromosome 1A"/>
</dbReference>
<protein>
    <submittedName>
        <fullName evidence="1">Uncharacterized protein</fullName>
    </submittedName>
</protein>
<sequence length="310" mass="33590">MADMEVTPSGALLESNELKFRNLFMRQLRKGPEVNQGEILANTAIGMGETAVNNWAIYAGPKQDAKLVGRAKGMHISARGWCHSFSIVFEGERFSGSTLQAMGVDSEDSDNIPSEWSIVGGTGEFQMARGVIKRKFLEWTADGKTQELTIHAFCVSDMQSFPDPPKEDGPWGGNGSSKGYIERGQLPARLLSVTIHCGFIVDALEFSYLDQAGQQRTFGPWGGSGGHKETMTLGTSDFITKISGTTDEVDGRTVVSSLLIVTNNGKTYGPFGTENAKKKFSSGKVPSNGRITGFFGTYSKYLDSVGVYYA</sequence>
<evidence type="ECO:0000313" key="2">
    <source>
        <dbReference type="Proteomes" id="UP001732700"/>
    </source>
</evidence>
<name>A0ACD5T8M6_AVESA</name>
<evidence type="ECO:0000313" key="1">
    <source>
        <dbReference type="EnsemblPlants" id="AVESA.00010b.r2.1AG0010700.1.CDS"/>
    </source>
</evidence>
<proteinExistence type="predicted"/>
<dbReference type="EnsemblPlants" id="AVESA.00010b.r2.1AG0010700.1">
    <property type="protein sequence ID" value="AVESA.00010b.r2.1AG0010700.1.CDS"/>
    <property type="gene ID" value="AVESA.00010b.r2.1AG0010700"/>
</dbReference>
<accession>A0ACD5T8M6</accession>
<reference evidence="1" key="1">
    <citation type="submission" date="2021-05" db="EMBL/GenBank/DDBJ databases">
        <authorList>
            <person name="Scholz U."/>
            <person name="Mascher M."/>
            <person name="Fiebig A."/>
        </authorList>
    </citation>
    <scope>NUCLEOTIDE SEQUENCE [LARGE SCALE GENOMIC DNA]</scope>
</reference>
<keyword evidence="2" id="KW-1185">Reference proteome</keyword>
<organism evidence="1 2">
    <name type="scientific">Avena sativa</name>
    <name type="common">Oat</name>
    <dbReference type="NCBI Taxonomy" id="4498"/>
    <lineage>
        <taxon>Eukaryota</taxon>
        <taxon>Viridiplantae</taxon>
        <taxon>Streptophyta</taxon>
        <taxon>Embryophyta</taxon>
        <taxon>Tracheophyta</taxon>
        <taxon>Spermatophyta</taxon>
        <taxon>Magnoliopsida</taxon>
        <taxon>Liliopsida</taxon>
        <taxon>Poales</taxon>
        <taxon>Poaceae</taxon>
        <taxon>BOP clade</taxon>
        <taxon>Pooideae</taxon>
        <taxon>Poodae</taxon>
        <taxon>Poeae</taxon>
        <taxon>Poeae Chloroplast Group 1 (Aveneae type)</taxon>
        <taxon>Aveninae</taxon>
        <taxon>Avena</taxon>
    </lineage>
</organism>
<reference evidence="1" key="2">
    <citation type="submission" date="2025-09" db="UniProtKB">
        <authorList>
            <consortium name="EnsemblPlants"/>
        </authorList>
    </citation>
    <scope>IDENTIFICATION</scope>
</reference>